<dbReference type="PANTHER" id="PTHR10151">
    <property type="entry name" value="ECTONUCLEOTIDE PYROPHOSPHATASE/PHOSPHODIESTERASE"/>
    <property type="match status" value="1"/>
</dbReference>
<accession>A0A9D8PM70</accession>
<dbReference type="AlphaFoldDB" id="A0A9D8PM70"/>
<reference evidence="1" key="2">
    <citation type="submission" date="2021-01" db="EMBL/GenBank/DDBJ databases">
        <authorList>
            <person name="Hahn C.R."/>
            <person name="Youssef N.H."/>
            <person name="Elshahed M."/>
        </authorList>
    </citation>
    <scope>NUCLEOTIDE SEQUENCE</scope>
    <source>
        <strain evidence="1">Zod_Metabat.24</strain>
    </source>
</reference>
<dbReference type="Proteomes" id="UP000809273">
    <property type="component" value="Unassembled WGS sequence"/>
</dbReference>
<dbReference type="InterPro" id="IPR017850">
    <property type="entry name" value="Alkaline_phosphatase_core_sf"/>
</dbReference>
<evidence type="ECO:0000313" key="2">
    <source>
        <dbReference type="Proteomes" id="UP000809273"/>
    </source>
</evidence>
<reference evidence="1" key="1">
    <citation type="journal article" date="2021" name="Environ. Microbiol.">
        <title>Genomic characterization of three novel Desulfobacterota classes expand the metabolic and phylogenetic diversity of the phylum.</title>
        <authorList>
            <person name="Murphy C.L."/>
            <person name="Biggerstaff J."/>
            <person name="Eichhorn A."/>
            <person name="Ewing E."/>
            <person name="Shahan R."/>
            <person name="Soriano D."/>
            <person name="Stewart S."/>
            <person name="VanMol K."/>
            <person name="Walker R."/>
            <person name="Walters P."/>
            <person name="Elshahed M.S."/>
            <person name="Youssef N.H."/>
        </authorList>
    </citation>
    <scope>NUCLEOTIDE SEQUENCE</scope>
    <source>
        <strain evidence="1">Zod_Metabat.24</strain>
    </source>
</reference>
<dbReference type="Pfam" id="PF01663">
    <property type="entry name" value="Phosphodiest"/>
    <property type="match status" value="1"/>
</dbReference>
<evidence type="ECO:0000313" key="1">
    <source>
        <dbReference type="EMBL" id="MBN1573106.1"/>
    </source>
</evidence>
<sequence length="457" mass="51802">MEDRKVVIIGLDCLEPTLVERWIDDLPNLKRIMEEGIYGKIRSTDPPITIPAWSAMMSGYSPGSLGLYGFRNRGDFSYDALKLATSRTVKKKRVWDILSDRGKKVVLLGVPQTYPPNRVNGQMVSGWLTPDTSAQYTYPTSLKSELVDVFGEYIIDVKDFRTDDKERLLREIYAFSNQHFDIAEYMITKKNWDFFMMVDMGPDRFHHGFWKFFDTTHPKHVPGNELSDCVREYYIFLDGRLGRLLKKVPEESVIVVVSDHGAQPMMGGVAINEWLIDKGYLAVKDYPKELTPIRKIEIDWEKTKAWGEGGYYCRIFVNVKGREPKGVVDPGDYDDFLNEIIDEISNMKDESGNLIGNVCFRPGDLYREVNGIPPDIFVYLGNLRYRSVGSLGVGGYITYDNDTGPDDANHSFYGFFAMSGTESRGVRDGISIVDVAPTVLSLFGIDAPDDIEGKAIK</sequence>
<comment type="caution">
    <text evidence="1">The sequence shown here is derived from an EMBL/GenBank/DDBJ whole genome shotgun (WGS) entry which is preliminary data.</text>
</comment>
<protein>
    <submittedName>
        <fullName evidence="1">Alkaline phosphatase family protein</fullName>
    </submittedName>
</protein>
<name>A0A9D8PM70_9DELT</name>
<dbReference type="PANTHER" id="PTHR10151:SF120">
    <property type="entry name" value="BIS(5'-ADENOSYL)-TRIPHOSPHATASE"/>
    <property type="match status" value="1"/>
</dbReference>
<dbReference type="SUPFAM" id="SSF53649">
    <property type="entry name" value="Alkaline phosphatase-like"/>
    <property type="match status" value="1"/>
</dbReference>
<dbReference type="InterPro" id="IPR002591">
    <property type="entry name" value="Phosphodiest/P_Trfase"/>
</dbReference>
<dbReference type="GO" id="GO:0016787">
    <property type="term" value="F:hydrolase activity"/>
    <property type="evidence" value="ECO:0007669"/>
    <property type="project" value="UniProtKB-ARBA"/>
</dbReference>
<organism evidence="1 2">
    <name type="scientific">Candidatus Zymogenus saltonus</name>
    <dbReference type="NCBI Taxonomy" id="2844893"/>
    <lineage>
        <taxon>Bacteria</taxon>
        <taxon>Deltaproteobacteria</taxon>
        <taxon>Candidatus Zymogenia</taxon>
        <taxon>Candidatus Zymogeniales</taxon>
        <taxon>Candidatus Zymogenaceae</taxon>
        <taxon>Candidatus Zymogenus</taxon>
    </lineage>
</organism>
<proteinExistence type="predicted"/>
<gene>
    <name evidence="1" type="ORF">JW984_07920</name>
</gene>
<dbReference type="Gene3D" id="3.40.720.10">
    <property type="entry name" value="Alkaline Phosphatase, subunit A"/>
    <property type="match status" value="2"/>
</dbReference>
<dbReference type="EMBL" id="JAFGIX010000039">
    <property type="protein sequence ID" value="MBN1573106.1"/>
    <property type="molecule type" value="Genomic_DNA"/>
</dbReference>